<feature type="transmembrane region" description="Helical" evidence="6">
    <location>
        <begin position="287"/>
        <end position="310"/>
    </location>
</feature>
<evidence type="ECO:0000256" key="6">
    <source>
        <dbReference type="SAM" id="Phobius"/>
    </source>
</evidence>
<keyword evidence="9" id="KW-1185">Reference proteome</keyword>
<dbReference type="EMBL" id="KN847501">
    <property type="protein sequence ID" value="KIW09904.1"/>
    <property type="molecule type" value="Genomic_DNA"/>
</dbReference>
<evidence type="ECO:0000256" key="4">
    <source>
        <dbReference type="ARBA" id="ARBA00022989"/>
    </source>
</evidence>
<dbReference type="InterPro" id="IPR020846">
    <property type="entry name" value="MFS_dom"/>
</dbReference>
<reference evidence="8 9" key="1">
    <citation type="submission" date="2015-01" db="EMBL/GenBank/DDBJ databases">
        <title>The Genome Sequence of Exophiala spinifera CBS89968.</title>
        <authorList>
            <consortium name="The Broad Institute Genomics Platform"/>
            <person name="Cuomo C."/>
            <person name="de Hoog S."/>
            <person name="Gorbushina A."/>
            <person name="Stielow B."/>
            <person name="Teixiera M."/>
            <person name="Abouelleil A."/>
            <person name="Chapman S.B."/>
            <person name="Priest M."/>
            <person name="Young S.K."/>
            <person name="Wortman J."/>
            <person name="Nusbaum C."/>
            <person name="Birren B."/>
        </authorList>
    </citation>
    <scope>NUCLEOTIDE SEQUENCE [LARGE SCALE GENOMIC DNA]</scope>
    <source>
        <strain evidence="8 9">CBS 89968</strain>
    </source>
</reference>
<dbReference type="RefSeq" id="XP_016230120.1">
    <property type="nucleotide sequence ID" value="XM_016385988.1"/>
</dbReference>
<feature type="transmembrane region" description="Helical" evidence="6">
    <location>
        <begin position="316"/>
        <end position="335"/>
    </location>
</feature>
<dbReference type="PANTHER" id="PTHR43791">
    <property type="entry name" value="PERMEASE-RELATED"/>
    <property type="match status" value="1"/>
</dbReference>
<keyword evidence="4 6" id="KW-1133">Transmembrane helix</keyword>
<dbReference type="SUPFAM" id="SSF103473">
    <property type="entry name" value="MFS general substrate transporter"/>
    <property type="match status" value="1"/>
</dbReference>
<feature type="transmembrane region" description="Helical" evidence="6">
    <location>
        <begin position="212"/>
        <end position="232"/>
    </location>
</feature>
<dbReference type="InterPro" id="IPR036259">
    <property type="entry name" value="MFS_trans_sf"/>
</dbReference>
<evidence type="ECO:0000259" key="7">
    <source>
        <dbReference type="PROSITE" id="PS50850"/>
    </source>
</evidence>
<feature type="transmembrane region" description="Helical" evidence="6">
    <location>
        <begin position="371"/>
        <end position="393"/>
    </location>
</feature>
<keyword evidence="5 6" id="KW-0472">Membrane</keyword>
<dbReference type="GO" id="GO:0022857">
    <property type="term" value="F:transmembrane transporter activity"/>
    <property type="evidence" value="ECO:0007669"/>
    <property type="project" value="InterPro"/>
</dbReference>
<evidence type="ECO:0000313" key="9">
    <source>
        <dbReference type="Proteomes" id="UP000053328"/>
    </source>
</evidence>
<gene>
    <name evidence="8" type="ORF">PV08_11680</name>
</gene>
<dbReference type="AlphaFoldDB" id="A0A0D2BEV7"/>
<feature type="transmembrane region" description="Helical" evidence="6">
    <location>
        <begin position="119"/>
        <end position="137"/>
    </location>
</feature>
<keyword evidence="3 6" id="KW-0812">Transmembrane</keyword>
<evidence type="ECO:0000256" key="1">
    <source>
        <dbReference type="ARBA" id="ARBA00004141"/>
    </source>
</evidence>
<accession>A0A0D2BEV7</accession>
<proteinExistence type="predicted"/>
<feature type="transmembrane region" description="Helical" evidence="6">
    <location>
        <begin position="149"/>
        <end position="168"/>
    </location>
</feature>
<feature type="domain" description="Major facilitator superfamily (MFS) profile" evidence="7">
    <location>
        <begin position="52"/>
        <end position="465"/>
    </location>
</feature>
<dbReference type="GO" id="GO:0016020">
    <property type="term" value="C:membrane"/>
    <property type="evidence" value="ECO:0007669"/>
    <property type="project" value="UniProtKB-SubCell"/>
</dbReference>
<dbReference type="PROSITE" id="PS50850">
    <property type="entry name" value="MFS"/>
    <property type="match status" value="1"/>
</dbReference>
<dbReference type="HOGENOM" id="CLU_001265_0_1_1"/>
<dbReference type="OrthoDB" id="4160033at2759"/>
<keyword evidence="2" id="KW-0813">Transport</keyword>
<comment type="subcellular location">
    <subcellularLocation>
        <location evidence="1">Membrane</location>
        <topology evidence="1">Multi-pass membrane protein</topology>
    </subcellularLocation>
</comment>
<feature type="transmembrane region" description="Helical" evidence="6">
    <location>
        <begin position="180"/>
        <end position="200"/>
    </location>
</feature>
<evidence type="ECO:0000256" key="2">
    <source>
        <dbReference type="ARBA" id="ARBA00022448"/>
    </source>
</evidence>
<feature type="transmembrane region" description="Helical" evidence="6">
    <location>
        <begin position="347"/>
        <end position="365"/>
    </location>
</feature>
<evidence type="ECO:0000256" key="3">
    <source>
        <dbReference type="ARBA" id="ARBA00022692"/>
    </source>
</evidence>
<dbReference type="Pfam" id="PF07690">
    <property type="entry name" value="MFS_1"/>
    <property type="match status" value="1"/>
</dbReference>
<evidence type="ECO:0000256" key="5">
    <source>
        <dbReference type="ARBA" id="ARBA00023136"/>
    </source>
</evidence>
<dbReference type="InterPro" id="IPR011701">
    <property type="entry name" value="MFS"/>
</dbReference>
<name>A0A0D2BEV7_9EURO</name>
<dbReference type="Proteomes" id="UP000053328">
    <property type="component" value="Unassembled WGS sequence"/>
</dbReference>
<dbReference type="FunFam" id="1.20.1250.20:FF:000013">
    <property type="entry name" value="MFS general substrate transporter"/>
    <property type="match status" value="1"/>
</dbReference>
<dbReference type="GeneID" id="27338763"/>
<feature type="transmembrane region" description="Helical" evidence="6">
    <location>
        <begin position="405"/>
        <end position="426"/>
    </location>
</feature>
<evidence type="ECO:0000313" key="8">
    <source>
        <dbReference type="EMBL" id="KIW09904.1"/>
    </source>
</evidence>
<sequence>MVATVENPAIERSITPIKDVKLLPEPSCHEAQETCIDPIVVRKLKRKADSILLPLLAFAYLLNSLDRSNVSNAHTAGLAKDLKLVGNQYNQVLTYYQIPFVVFGPFATMATKRFGAKRSIATMLFGFGCASLATGWVRSFHTLVVCRVFVGLFESGFLASIIYYLSIWYTRNELATRLGIFYAALTASSAFGGLLAFGVFQIKGGSYFNWSYLFFLEGGLTLLWSIVVFLLLPSDTQSGRFLTADEKDVARQRLELDSVQTLDDKFNWKEAIGEFTTFHGYVRCVQAFAVGVILTSNANFLAMIVARLGYSVVKTNLYTVAPALTGAVILVVWCVSSDHFGERGLHIAGSGLLSLIGYTILSTVPTKKTGVVYFAMFLCTSGAYPATPLNAAWASANIPNLNARALTCGLIIACANCGGFLSANIYKSNEAPRYVTALHTNIGMCIAVIVISASYGGWMRLENRKRDTAQSVVKAGDYITGGISSMKDPAFRFRV</sequence>
<dbReference type="PANTHER" id="PTHR43791:SF50">
    <property type="entry name" value="TRANSPORTER, PUTATIVE (AFU_ORTHOLOGUE AFUA_2G00840)-RELATED"/>
    <property type="match status" value="1"/>
</dbReference>
<dbReference type="Gene3D" id="1.20.1250.20">
    <property type="entry name" value="MFS general substrate transporter like domains"/>
    <property type="match status" value="2"/>
</dbReference>
<organism evidence="8 9">
    <name type="scientific">Exophiala spinifera</name>
    <dbReference type="NCBI Taxonomy" id="91928"/>
    <lineage>
        <taxon>Eukaryota</taxon>
        <taxon>Fungi</taxon>
        <taxon>Dikarya</taxon>
        <taxon>Ascomycota</taxon>
        <taxon>Pezizomycotina</taxon>
        <taxon>Eurotiomycetes</taxon>
        <taxon>Chaetothyriomycetidae</taxon>
        <taxon>Chaetothyriales</taxon>
        <taxon>Herpotrichiellaceae</taxon>
        <taxon>Exophiala</taxon>
    </lineage>
</organism>
<protein>
    <recommendedName>
        <fullName evidence="7">Major facilitator superfamily (MFS) profile domain-containing protein</fullName>
    </recommendedName>
</protein>
<feature type="transmembrane region" description="Helical" evidence="6">
    <location>
        <begin position="438"/>
        <end position="458"/>
    </location>
</feature>
<dbReference type="VEuPathDB" id="FungiDB:PV08_11680"/>